<name>B4CZI9_9BACT</name>
<dbReference type="InParanoid" id="B4CZI9"/>
<dbReference type="eggNOG" id="COG4122">
    <property type="taxonomic scope" value="Bacteria"/>
</dbReference>
<keyword evidence="2" id="KW-0808">Transferase</keyword>
<dbReference type="PANTHER" id="PTHR40048:SF1">
    <property type="entry name" value="RHAMNOSYL O-METHYLTRANSFERASE"/>
    <property type="match status" value="1"/>
</dbReference>
<proteinExistence type="predicted"/>
<dbReference type="PANTHER" id="PTHR40048">
    <property type="entry name" value="RHAMNOSYL O-METHYLTRANSFERASE"/>
    <property type="match status" value="1"/>
</dbReference>
<dbReference type="GO" id="GO:0008168">
    <property type="term" value="F:methyltransferase activity"/>
    <property type="evidence" value="ECO:0007669"/>
    <property type="project" value="UniProtKB-KW"/>
</dbReference>
<dbReference type="GO" id="GO:0032259">
    <property type="term" value="P:methylation"/>
    <property type="evidence" value="ECO:0007669"/>
    <property type="project" value="UniProtKB-KW"/>
</dbReference>
<evidence type="ECO:0008006" key="5">
    <source>
        <dbReference type="Google" id="ProtNLM"/>
    </source>
</evidence>
<protein>
    <recommendedName>
        <fullName evidence="5">O-methyltransferase-like protein</fullName>
    </recommendedName>
</protein>
<dbReference type="GO" id="GO:0005886">
    <property type="term" value="C:plasma membrane"/>
    <property type="evidence" value="ECO:0007669"/>
    <property type="project" value="TreeGrafter"/>
</dbReference>
<dbReference type="Gene3D" id="3.40.50.150">
    <property type="entry name" value="Vaccinia Virus protein VP39"/>
    <property type="match status" value="1"/>
</dbReference>
<reference evidence="3 4" key="1">
    <citation type="journal article" date="2011" name="J. Bacteriol.">
        <title>Genome sequence of Chthoniobacter flavus Ellin428, an aerobic heterotrophic soil bacterium.</title>
        <authorList>
            <person name="Kant R."/>
            <person name="van Passel M.W."/>
            <person name="Palva A."/>
            <person name="Lucas S."/>
            <person name="Lapidus A."/>
            <person name="Glavina Del Rio T."/>
            <person name="Dalin E."/>
            <person name="Tice H."/>
            <person name="Bruce D."/>
            <person name="Goodwin L."/>
            <person name="Pitluck S."/>
            <person name="Larimer F.W."/>
            <person name="Land M.L."/>
            <person name="Hauser L."/>
            <person name="Sangwan P."/>
            <person name="de Vos W.M."/>
            <person name="Janssen P.H."/>
            <person name="Smidt H."/>
        </authorList>
    </citation>
    <scope>NUCLEOTIDE SEQUENCE [LARGE SCALE GENOMIC DNA]</scope>
    <source>
        <strain evidence="3 4">Ellin428</strain>
    </source>
</reference>
<dbReference type="RefSeq" id="WP_006979402.1">
    <property type="nucleotide sequence ID" value="NZ_ABVL01000005.1"/>
</dbReference>
<comment type="caution">
    <text evidence="3">The sequence shown here is derived from an EMBL/GenBank/DDBJ whole genome shotgun (WGS) entry which is preliminary data.</text>
</comment>
<accession>B4CZI9</accession>
<sequence>MTPEIAETIPSWNYHAYWDELRRMEVELPQHSKEFQPLMQFVEKLQLRNLVEVGTREGGSLFMLSRILPPGSTIISVDLPGMAWGRKDSGARKQRIAERLRADGFTVHLVERDSSLPETATEVARLLDGAPIEALFLDGDHAFDGVLADFRNYQPLMKEQAPIIFHDIAKAAKLPKVEVHYLWRLLKTFMPWREFVAAPENGQGIGIVLNTDLPQGFDLKAR</sequence>
<evidence type="ECO:0000256" key="1">
    <source>
        <dbReference type="ARBA" id="ARBA00022603"/>
    </source>
</evidence>
<dbReference type="SUPFAM" id="SSF53335">
    <property type="entry name" value="S-adenosyl-L-methionine-dependent methyltransferases"/>
    <property type="match status" value="1"/>
</dbReference>
<evidence type="ECO:0000313" key="4">
    <source>
        <dbReference type="Proteomes" id="UP000005824"/>
    </source>
</evidence>
<dbReference type="Proteomes" id="UP000005824">
    <property type="component" value="Unassembled WGS sequence"/>
</dbReference>
<gene>
    <name evidence="3" type="ORF">CfE428DRAFT_2077</name>
</gene>
<dbReference type="AlphaFoldDB" id="B4CZI9"/>
<dbReference type="InterPro" id="IPR029063">
    <property type="entry name" value="SAM-dependent_MTases_sf"/>
</dbReference>
<dbReference type="STRING" id="497964.CfE428DRAFT_2077"/>
<dbReference type="Pfam" id="PF13578">
    <property type="entry name" value="Methyltransf_24"/>
    <property type="match status" value="1"/>
</dbReference>
<keyword evidence="1" id="KW-0489">Methyltransferase</keyword>
<dbReference type="EMBL" id="ABVL01000005">
    <property type="protein sequence ID" value="EDY20153.1"/>
    <property type="molecule type" value="Genomic_DNA"/>
</dbReference>
<evidence type="ECO:0000256" key="2">
    <source>
        <dbReference type="ARBA" id="ARBA00022679"/>
    </source>
</evidence>
<organism evidence="3 4">
    <name type="scientific">Chthoniobacter flavus Ellin428</name>
    <dbReference type="NCBI Taxonomy" id="497964"/>
    <lineage>
        <taxon>Bacteria</taxon>
        <taxon>Pseudomonadati</taxon>
        <taxon>Verrucomicrobiota</taxon>
        <taxon>Spartobacteria</taxon>
        <taxon>Chthoniobacterales</taxon>
        <taxon>Chthoniobacteraceae</taxon>
        <taxon>Chthoniobacter</taxon>
    </lineage>
</organism>
<evidence type="ECO:0000313" key="3">
    <source>
        <dbReference type="EMBL" id="EDY20153.1"/>
    </source>
</evidence>
<keyword evidence="4" id="KW-1185">Reference proteome</keyword>